<proteinExistence type="predicted"/>
<dbReference type="NCBIfam" id="TIGR01863">
    <property type="entry name" value="cas_Csd1"/>
    <property type="match status" value="1"/>
</dbReference>
<keyword evidence="2" id="KW-1185">Reference proteome</keyword>
<name>A0ABW0UC68_9STRE</name>
<dbReference type="Pfam" id="PF09709">
    <property type="entry name" value="Cas_Csd1"/>
    <property type="match status" value="1"/>
</dbReference>
<reference evidence="2" key="1">
    <citation type="journal article" date="2019" name="Int. J. Syst. Evol. Microbiol.">
        <title>The Global Catalogue of Microorganisms (GCM) 10K type strain sequencing project: providing services to taxonomists for standard genome sequencing and annotation.</title>
        <authorList>
            <consortium name="The Broad Institute Genomics Platform"/>
            <consortium name="The Broad Institute Genome Sequencing Center for Infectious Disease"/>
            <person name="Wu L."/>
            <person name="Ma J."/>
        </authorList>
    </citation>
    <scope>NUCLEOTIDE SEQUENCE [LARGE SCALE GENOMIC DNA]</scope>
    <source>
        <strain evidence="2">DT43</strain>
    </source>
</reference>
<sequence length="629" mass="72913">MDFFTSLLKSYESAEQDGWVDNVKKSGNILLPIYHTSLRSTGKNVISVTLDKNGQVLSAEILEADVVIVFPVTSDSVARSGKNPAPHLLVDKFSYFVAAENQEQYDTYHKQLNQWIEACEAGNVREYLQLIQKAILQPDFSAKVINLLFDGDYHREGLVITQEVDGKGDKKTDLSAYFLEFSIVDFVGVKTVSVTHFKELHQAYIAYVESNQEDLITCNISGRKEVLATKHRGLIGNAKLISVSNNNEAYKGRFKVRDDVFTVGNQTSEKIHLMAKYLLENEHTHAWLGGGQHLINWFSDDLANDSQLTVTEPYNSIFEEEDEDDVDTPKFTISERNKEIKASFIRGKKQFEDASSYYAAILNKTNDGRIALKYFRQLKASQLLERLDQWQASYSWERRRKDGKYYPYTPNMMEIILVAYGVDRGRFLELDNDNFKSDQFQKLVTCLIDGKPIPSSIVKKLEDNIKQRQKYPKRWYQVQQISLGILHKQHEEEFSPMLDHTNQERSYLFGRLLAIYELIESLRYKLDGSDSGRITNAERYWTAYTNQPTKLMMLLENKIKPYEETLKLNNHGSWSKLNKEKEEIMMFLNLLIDSEGMEKPLDYRFMFGYYAEKKFYYTKQTVDVVESED</sequence>
<gene>
    <name evidence="1" type="primary">cas8c</name>
    <name evidence="1" type="ORF">ACFPQ3_04010</name>
</gene>
<accession>A0ABW0UC68</accession>
<evidence type="ECO:0000313" key="1">
    <source>
        <dbReference type="EMBL" id="MFC5630768.1"/>
    </source>
</evidence>
<protein>
    <submittedName>
        <fullName evidence="1">Type I-C CRISPR-associated protein Cas8c/Csd1</fullName>
    </submittedName>
</protein>
<comment type="caution">
    <text evidence="1">The sequence shown here is derived from an EMBL/GenBank/DDBJ whole genome shotgun (WGS) entry which is preliminary data.</text>
</comment>
<dbReference type="RefSeq" id="WP_156806142.1">
    <property type="nucleotide sequence ID" value="NZ_JBHSOJ010000015.1"/>
</dbReference>
<dbReference type="Proteomes" id="UP001596110">
    <property type="component" value="Unassembled WGS sequence"/>
</dbReference>
<dbReference type="InterPro" id="IPR010144">
    <property type="entry name" value="CRISPR-assoc_prot_Csd1-typ"/>
</dbReference>
<organism evidence="1 2">
    <name type="scientific">Streptococcus caledonicus</name>
    <dbReference type="NCBI Taxonomy" id="2614158"/>
    <lineage>
        <taxon>Bacteria</taxon>
        <taxon>Bacillati</taxon>
        <taxon>Bacillota</taxon>
        <taxon>Bacilli</taxon>
        <taxon>Lactobacillales</taxon>
        <taxon>Streptococcaceae</taxon>
        <taxon>Streptococcus</taxon>
    </lineage>
</organism>
<evidence type="ECO:0000313" key="2">
    <source>
        <dbReference type="Proteomes" id="UP001596110"/>
    </source>
</evidence>
<dbReference type="EMBL" id="JBHSOJ010000015">
    <property type="protein sequence ID" value="MFC5630768.1"/>
    <property type="molecule type" value="Genomic_DNA"/>
</dbReference>